<dbReference type="PANTHER" id="PTHR20857">
    <property type="entry name" value="THIAMINE-PHOSPHATE PYROPHOSPHORYLASE"/>
    <property type="match status" value="1"/>
</dbReference>
<evidence type="ECO:0000256" key="5">
    <source>
        <dbReference type="ARBA" id="ARBA00022977"/>
    </source>
</evidence>
<dbReference type="InterPro" id="IPR013785">
    <property type="entry name" value="Aldolase_TIM"/>
</dbReference>
<feature type="binding site" evidence="9">
    <location>
        <position position="72"/>
    </location>
    <ligand>
        <name>Mg(2+)</name>
        <dbReference type="ChEBI" id="CHEBI:18420"/>
    </ligand>
</feature>
<feature type="binding site" evidence="9">
    <location>
        <position position="139"/>
    </location>
    <ligand>
        <name>4-amino-2-methyl-5-(diphosphooxymethyl)pyrimidine</name>
        <dbReference type="ChEBI" id="CHEBI:57841"/>
    </ligand>
</feature>
<evidence type="ECO:0000256" key="6">
    <source>
        <dbReference type="ARBA" id="ARBA00047334"/>
    </source>
</evidence>
<evidence type="ECO:0000256" key="4">
    <source>
        <dbReference type="ARBA" id="ARBA00022842"/>
    </source>
</evidence>
<evidence type="ECO:0000256" key="3">
    <source>
        <dbReference type="ARBA" id="ARBA00022723"/>
    </source>
</evidence>
<evidence type="ECO:0000256" key="11">
    <source>
        <dbReference type="RuleBase" id="RU004253"/>
    </source>
</evidence>
<evidence type="ECO:0000256" key="9">
    <source>
        <dbReference type="HAMAP-Rule" id="MF_00097"/>
    </source>
</evidence>
<comment type="catalytic activity">
    <reaction evidence="7 9 10">
        <text>2-(2-carboxy-4-methylthiazol-5-yl)ethyl phosphate + 4-amino-2-methyl-5-(diphosphooxymethyl)pyrimidine + 2 H(+) = thiamine phosphate + CO2 + diphosphate</text>
        <dbReference type="Rhea" id="RHEA:47848"/>
        <dbReference type="ChEBI" id="CHEBI:15378"/>
        <dbReference type="ChEBI" id="CHEBI:16526"/>
        <dbReference type="ChEBI" id="CHEBI:33019"/>
        <dbReference type="ChEBI" id="CHEBI:37575"/>
        <dbReference type="ChEBI" id="CHEBI:57841"/>
        <dbReference type="ChEBI" id="CHEBI:62890"/>
        <dbReference type="EC" id="2.5.1.3"/>
    </reaction>
</comment>
<dbReference type="InterPro" id="IPR036206">
    <property type="entry name" value="ThiamineP_synth_sf"/>
</dbReference>
<dbReference type="EMBL" id="FNRK01000011">
    <property type="protein sequence ID" value="SEA46652.1"/>
    <property type="molecule type" value="Genomic_DNA"/>
</dbReference>
<gene>
    <name evidence="9" type="primary">thiE</name>
    <name evidence="13" type="ORF">SAMN04515656_11140</name>
</gene>
<sequence>MNCAKDLLLYAVTDRYWLGNHTLTQDVEAALKGGATMIQLREKTLCDADFLAEAKVIKALCAQYNVPFIINDNVAIARACDADGIHVGQRDMEADDVRALIGSTKLLGVSAQTVEQALLAQSMGADYLGVGAVYTTGTKADADNVSMDTLTDICAAVDIPVVAIGGITQENLSGLSGTGIAGIAVVSAIFAAEDIKGATQALLTITREMIHDC</sequence>
<keyword evidence="3 9" id="KW-0479">Metal-binding</keyword>
<feature type="binding site" evidence="9">
    <location>
        <position position="91"/>
    </location>
    <ligand>
        <name>Mg(2+)</name>
        <dbReference type="ChEBI" id="CHEBI:18420"/>
    </ligand>
</feature>
<evidence type="ECO:0000256" key="2">
    <source>
        <dbReference type="ARBA" id="ARBA00022679"/>
    </source>
</evidence>
<dbReference type="Pfam" id="PF02581">
    <property type="entry name" value="TMP-TENI"/>
    <property type="match status" value="1"/>
</dbReference>
<feature type="binding site" evidence="9">
    <location>
        <begin position="186"/>
        <end position="187"/>
    </location>
    <ligand>
        <name>2-[(2R,5Z)-2-carboxy-4-methylthiazol-5(2H)-ylidene]ethyl phosphate</name>
        <dbReference type="ChEBI" id="CHEBI:62899"/>
    </ligand>
</feature>
<dbReference type="Gene3D" id="3.20.20.70">
    <property type="entry name" value="Aldolase class I"/>
    <property type="match status" value="1"/>
</dbReference>
<evidence type="ECO:0000313" key="14">
    <source>
        <dbReference type="Proteomes" id="UP000199394"/>
    </source>
</evidence>
<feature type="binding site" evidence="9">
    <location>
        <position position="71"/>
    </location>
    <ligand>
        <name>4-amino-2-methyl-5-(diphosphooxymethyl)pyrimidine</name>
        <dbReference type="ChEBI" id="CHEBI:57841"/>
    </ligand>
</feature>
<evidence type="ECO:0000256" key="7">
    <source>
        <dbReference type="ARBA" id="ARBA00047851"/>
    </source>
</evidence>
<dbReference type="AlphaFoldDB" id="A0A1H4BFS2"/>
<feature type="binding site" evidence="9">
    <location>
        <begin position="39"/>
        <end position="43"/>
    </location>
    <ligand>
        <name>4-amino-2-methyl-5-(diphosphooxymethyl)pyrimidine</name>
        <dbReference type="ChEBI" id="CHEBI:57841"/>
    </ligand>
</feature>
<protein>
    <recommendedName>
        <fullName evidence="9">Thiamine-phosphate synthase</fullName>
        <shortName evidence="9">TP synthase</shortName>
        <shortName evidence="9">TPS</shortName>
        <ecNumber evidence="9">2.5.1.3</ecNumber>
    </recommendedName>
    <alternativeName>
        <fullName evidence="9">Thiamine-phosphate pyrophosphorylase</fullName>
        <shortName evidence="9">TMP pyrophosphorylase</shortName>
        <shortName evidence="9">TMP-PPase</shortName>
    </alternativeName>
</protein>
<evidence type="ECO:0000259" key="12">
    <source>
        <dbReference type="Pfam" id="PF02581"/>
    </source>
</evidence>
<dbReference type="SUPFAM" id="SSF51391">
    <property type="entry name" value="Thiamin phosphate synthase"/>
    <property type="match status" value="1"/>
</dbReference>
<dbReference type="EC" id="2.5.1.3" evidence="9"/>
<dbReference type="NCBIfam" id="TIGR00693">
    <property type="entry name" value="thiE"/>
    <property type="match status" value="1"/>
</dbReference>
<reference evidence="13 14" key="1">
    <citation type="submission" date="2016-10" db="EMBL/GenBank/DDBJ databases">
        <authorList>
            <person name="de Groot N.N."/>
        </authorList>
    </citation>
    <scope>NUCLEOTIDE SEQUENCE [LARGE SCALE GENOMIC DNA]</scope>
    <source>
        <strain evidence="13 14">SR12</strain>
    </source>
</reference>
<keyword evidence="14" id="KW-1185">Reference proteome</keyword>
<dbReference type="CDD" id="cd00564">
    <property type="entry name" value="TMP_TenI"/>
    <property type="match status" value="1"/>
</dbReference>
<keyword evidence="4 9" id="KW-0460">Magnesium</keyword>
<proteinExistence type="inferred from homology"/>
<dbReference type="GO" id="GO:0004789">
    <property type="term" value="F:thiamine-phosphate diphosphorylase activity"/>
    <property type="evidence" value="ECO:0007669"/>
    <property type="project" value="UniProtKB-UniRule"/>
</dbReference>
<comment type="catalytic activity">
    <reaction evidence="6 9 10">
        <text>4-methyl-5-(2-phosphooxyethyl)-thiazole + 4-amino-2-methyl-5-(diphosphooxymethyl)pyrimidine + H(+) = thiamine phosphate + diphosphate</text>
        <dbReference type="Rhea" id="RHEA:22328"/>
        <dbReference type="ChEBI" id="CHEBI:15378"/>
        <dbReference type="ChEBI" id="CHEBI:33019"/>
        <dbReference type="ChEBI" id="CHEBI:37575"/>
        <dbReference type="ChEBI" id="CHEBI:57841"/>
        <dbReference type="ChEBI" id="CHEBI:58296"/>
        <dbReference type="EC" id="2.5.1.3"/>
    </reaction>
</comment>
<dbReference type="GO" id="GO:0009228">
    <property type="term" value="P:thiamine biosynthetic process"/>
    <property type="evidence" value="ECO:0007669"/>
    <property type="project" value="UniProtKB-KW"/>
</dbReference>
<evidence type="ECO:0000313" key="13">
    <source>
        <dbReference type="EMBL" id="SEA46652.1"/>
    </source>
</evidence>
<evidence type="ECO:0000256" key="8">
    <source>
        <dbReference type="ARBA" id="ARBA00047883"/>
    </source>
</evidence>
<feature type="binding site" evidence="9">
    <location>
        <position position="110"/>
    </location>
    <ligand>
        <name>4-amino-2-methyl-5-(diphosphooxymethyl)pyrimidine</name>
        <dbReference type="ChEBI" id="CHEBI:57841"/>
    </ligand>
</feature>
<feature type="binding site" evidence="9">
    <location>
        <position position="166"/>
    </location>
    <ligand>
        <name>2-[(2R,5Z)-2-carboxy-4-methylthiazol-5(2H)-ylidene]ethyl phosphate</name>
        <dbReference type="ChEBI" id="CHEBI:62899"/>
    </ligand>
</feature>
<dbReference type="HAMAP" id="MF_00097">
    <property type="entry name" value="TMP_synthase"/>
    <property type="match status" value="1"/>
</dbReference>
<dbReference type="PANTHER" id="PTHR20857:SF15">
    <property type="entry name" value="THIAMINE-PHOSPHATE SYNTHASE"/>
    <property type="match status" value="1"/>
</dbReference>
<dbReference type="GO" id="GO:0000287">
    <property type="term" value="F:magnesium ion binding"/>
    <property type="evidence" value="ECO:0007669"/>
    <property type="project" value="UniProtKB-UniRule"/>
</dbReference>
<feature type="domain" description="Thiamine phosphate synthase/TenI" evidence="12">
    <location>
        <begin position="9"/>
        <end position="189"/>
    </location>
</feature>
<comment type="cofactor">
    <cofactor evidence="9">
        <name>Mg(2+)</name>
        <dbReference type="ChEBI" id="CHEBI:18420"/>
    </cofactor>
    <text evidence="9">Binds 1 Mg(2+) ion per subunit.</text>
</comment>
<keyword evidence="2 9" id="KW-0808">Transferase</keyword>
<comment type="pathway">
    <text evidence="1 9 11">Cofactor biosynthesis; thiamine diphosphate biosynthesis; thiamine phosphate from 4-amino-2-methyl-5-diphosphomethylpyrimidine and 4-methyl-5-(2-phosphoethyl)-thiazole: step 1/1.</text>
</comment>
<dbReference type="RefSeq" id="WP_090307179.1">
    <property type="nucleotide sequence ID" value="NZ_FNRK01000011.1"/>
</dbReference>
<dbReference type="UniPathway" id="UPA00060">
    <property type="reaction ID" value="UER00141"/>
</dbReference>
<evidence type="ECO:0000256" key="10">
    <source>
        <dbReference type="RuleBase" id="RU003826"/>
    </source>
</evidence>
<comment type="function">
    <text evidence="9">Condenses 4-methyl-5-(beta-hydroxyethyl)thiazole monophosphate (THZ-P) and 2-methyl-4-amino-5-hydroxymethyl pyrimidine pyrophosphate (HMP-PP) to form thiamine monophosphate (TMP).</text>
</comment>
<feature type="binding site" evidence="9">
    <location>
        <begin position="136"/>
        <end position="138"/>
    </location>
    <ligand>
        <name>2-[(2R,5Z)-2-carboxy-4-methylthiazol-5(2H)-ylidene]ethyl phosphate</name>
        <dbReference type="ChEBI" id="CHEBI:62899"/>
    </ligand>
</feature>
<dbReference type="GO" id="GO:0005737">
    <property type="term" value="C:cytoplasm"/>
    <property type="evidence" value="ECO:0007669"/>
    <property type="project" value="TreeGrafter"/>
</dbReference>
<dbReference type="InterPro" id="IPR034291">
    <property type="entry name" value="TMP_synthase"/>
</dbReference>
<keyword evidence="5 9" id="KW-0784">Thiamine biosynthesis</keyword>
<organism evidence="13 14">
    <name type="scientific">Eubacterium aggregans</name>
    <dbReference type="NCBI Taxonomy" id="81409"/>
    <lineage>
        <taxon>Bacteria</taxon>
        <taxon>Bacillati</taxon>
        <taxon>Bacillota</taxon>
        <taxon>Clostridia</taxon>
        <taxon>Eubacteriales</taxon>
        <taxon>Eubacteriaceae</taxon>
        <taxon>Eubacterium</taxon>
    </lineage>
</organism>
<name>A0A1H4BFS2_9FIRM</name>
<dbReference type="InterPro" id="IPR022998">
    <property type="entry name" value="ThiamineP_synth_TenI"/>
</dbReference>
<dbReference type="OrthoDB" id="9812206at2"/>
<accession>A0A1H4BFS2</accession>
<dbReference type="STRING" id="81409.SAMN04515656_11140"/>
<comment type="similarity">
    <text evidence="9 10">Belongs to the thiamine-phosphate synthase family.</text>
</comment>
<dbReference type="GO" id="GO:0009229">
    <property type="term" value="P:thiamine diphosphate biosynthetic process"/>
    <property type="evidence" value="ECO:0007669"/>
    <property type="project" value="UniProtKB-UniRule"/>
</dbReference>
<dbReference type="FunFam" id="3.20.20.70:FF:000096">
    <property type="entry name" value="Thiamine-phosphate synthase"/>
    <property type="match status" value="1"/>
</dbReference>
<evidence type="ECO:0000256" key="1">
    <source>
        <dbReference type="ARBA" id="ARBA00005165"/>
    </source>
</evidence>
<comment type="catalytic activity">
    <reaction evidence="8 9 10">
        <text>2-[(2R,5Z)-2-carboxy-4-methylthiazol-5(2H)-ylidene]ethyl phosphate + 4-amino-2-methyl-5-(diphosphooxymethyl)pyrimidine + 2 H(+) = thiamine phosphate + CO2 + diphosphate</text>
        <dbReference type="Rhea" id="RHEA:47844"/>
        <dbReference type="ChEBI" id="CHEBI:15378"/>
        <dbReference type="ChEBI" id="CHEBI:16526"/>
        <dbReference type="ChEBI" id="CHEBI:33019"/>
        <dbReference type="ChEBI" id="CHEBI:37575"/>
        <dbReference type="ChEBI" id="CHEBI:57841"/>
        <dbReference type="ChEBI" id="CHEBI:62899"/>
        <dbReference type="EC" id="2.5.1.3"/>
    </reaction>
</comment>
<dbReference type="Proteomes" id="UP000199394">
    <property type="component" value="Unassembled WGS sequence"/>
</dbReference>